<dbReference type="Proteomes" id="UP000054937">
    <property type="component" value="Unassembled WGS sequence"/>
</dbReference>
<organism evidence="2 3">
    <name type="scientific">Pseudocohnilembus persalinus</name>
    <name type="common">Ciliate</name>
    <dbReference type="NCBI Taxonomy" id="266149"/>
    <lineage>
        <taxon>Eukaryota</taxon>
        <taxon>Sar</taxon>
        <taxon>Alveolata</taxon>
        <taxon>Ciliophora</taxon>
        <taxon>Intramacronucleata</taxon>
        <taxon>Oligohymenophorea</taxon>
        <taxon>Scuticociliatia</taxon>
        <taxon>Philasterida</taxon>
        <taxon>Pseudocohnilembidae</taxon>
        <taxon>Pseudocohnilembus</taxon>
    </lineage>
</organism>
<evidence type="ECO:0000313" key="2">
    <source>
        <dbReference type="EMBL" id="KRW99066.1"/>
    </source>
</evidence>
<proteinExistence type="predicted"/>
<feature type="region of interest" description="Disordered" evidence="1">
    <location>
        <begin position="1"/>
        <end position="37"/>
    </location>
</feature>
<feature type="compositionally biased region" description="Low complexity" evidence="1">
    <location>
        <begin position="13"/>
        <end position="29"/>
    </location>
</feature>
<sequence length="316" mass="37081">MQNNNQERERSPQKLATKTQQQQQQINKQRLQKPKKCVSENNGRICKNPQCTQIHSNPKSVAYDRDTIPYHLQKGWHQNKEEFEKQVIKYNLINKIELEDDSKLLLNFVVLENQNSQRVLYLFDNQLVLKDYDQKGEILKKDEKLSISEIKLDYKISKWFIQENLIIGIAQDESQQVIILDISQIKSQNGLESQNIVKIDLQSLDIVFANPSLLDQQEITDLAHYTQNLYIVGLQRQINKYCLQHQLSEIQIQSQKNEESGNQEYFAQAKGRGYVCEKKIEKIQSGKINEQLRVYFLEGLEEGLQNFKILEIQQTL</sequence>
<evidence type="ECO:0000256" key="1">
    <source>
        <dbReference type="SAM" id="MobiDB-lite"/>
    </source>
</evidence>
<keyword evidence="3" id="KW-1185">Reference proteome</keyword>
<dbReference type="AlphaFoldDB" id="A0A0V0QA91"/>
<accession>A0A0V0QA91</accession>
<dbReference type="EMBL" id="LDAU01000223">
    <property type="protein sequence ID" value="KRW99066.1"/>
    <property type="molecule type" value="Genomic_DNA"/>
</dbReference>
<evidence type="ECO:0000313" key="3">
    <source>
        <dbReference type="Proteomes" id="UP000054937"/>
    </source>
</evidence>
<protein>
    <submittedName>
        <fullName evidence="2">Uncharacterized protein</fullName>
    </submittedName>
</protein>
<dbReference type="InParanoid" id="A0A0V0QA91"/>
<reference evidence="2 3" key="1">
    <citation type="journal article" date="2015" name="Sci. Rep.">
        <title>Genome of the facultative scuticociliatosis pathogen Pseudocohnilembus persalinus provides insight into its virulence through horizontal gene transfer.</title>
        <authorList>
            <person name="Xiong J."/>
            <person name="Wang G."/>
            <person name="Cheng J."/>
            <person name="Tian M."/>
            <person name="Pan X."/>
            <person name="Warren A."/>
            <person name="Jiang C."/>
            <person name="Yuan D."/>
            <person name="Miao W."/>
        </authorList>
    </citation>
    <scope>NUCLEOTIDE SEQUENCE [LARGE SCALE GENOMIC DNA]</scope>
    <source>
        <strain evidence="2">36N120E</strain>
    </source>
</reference>
<feature type="compositionally biased region" description="Basic and acidic residues" evidence="1">
    <location>
        <begin position="1"/>
        <end position="12"/>
    </location>
</feature>
<gene>
    <name evidence="2" type="ORF">PPERSA_11667</name>
</gene>
<name>A0A0V0QA91_PSEPJ</name>
<comment type="caution">
    <text evidence="2">The sequence shown here is derived from an EMBL/GenBank/DDBJ whole genome shotgun (WGS) entry which is preliminary data.</text>
</comment>